<evidence type="ECO:0000259" key="1">
    <source>
        <dbReference type="PROSITE" id="PS51186"/>
    </source>
</evidence>
<dbReference type="InterPro" id="IPR016181">
    <property type="entry name" value="Acyl_CoA_acyltransferase"/>
</dbReference>
<evidence type="ECO:0000313" key="2">
    <source>
        <dbReference type="EMBL" id="MBP1971143.1"/>
    </source>
</evidence>
<dbReference type="EMBL" id="JAGGKX010000021">
    <property type="protein sequence ID" value="MBP1971143.1"/>
    <property type="molecule type" value="Genomic_DNA"/>
</dbReference>
<accession>A0ABS4IJK6</accession>
<feature type="domain" description="N-acetyltransferase" evidence="1">
    <location>
        <begin position="33"/>
        <end position="174"/>
    </location>
</feature>
<name>A0ABS4IJK6_9BACI</name>
<dbReference type="Pfam" id="PF00583">
    <property type="entry name" value="Acetyltransf_1"/>
    <property type="match status" value="1"/>
</dbReference>
<dbReference type="Gene3D" id="3.40.630.30">
    <property type="match status" value="1"/>
</dbReference>
<keyword evidence="3" id="KW-1185">Reference proteome</keyword>
<reference evidence="2 3" key="1">
    <citation type="submission" date="2021-03" db="EMBL/GenBank/DDBJ databases">
        <title>Genomic Encyclopedia of Type Strains, Phase IV (KMG-IV): sequencing the most valuable type-strain genomes for metagenomic binning, comparative biology and taxonomic classification.</title>
        <authorList>
            <person name="Goeker M."/>
        </authorList>
    </citation>
    <scope>NUCLEOTIDE SEQUENCE [LARGE SCALE GENOMIC DNA]</scope>
    <source>
        <strain evidence="2 3">DSM 25609</strain>
    </source>
</reference>
<proteinExistence type="predicted"/>
<evidence type="ECO:0000313" key="3">
    <source>
        <dbReference type="Proteomes" id="UP001519345"/>
    </source>
</evidence>
<organism evidence="2 3">
    <name type="scientific">Virgibacillus natechei</name>
    <dbReference type="NCBI Taxonomy" id="1216297"/>
    <lineage>
        <taxon>Bacteria</taxon>
        <taxon>Bacillati</taxon>
        <taxon>Bacillota</taxon>
        <taxon>Bacilli</taxon>
        <taxon>Bacillales</taxon>
        <taxon>Bacillaceae</taxon>
        <taxon>Virgibacillus</taxon>
    </lineage>
</organism>
<sequence>MGLSYAYIHRYETFGKKEEITDLLVRVEHEFTPKLSVWTWEKGNTIREKMAHYFKPDSSMLLAIDDETNHIAGLFHLREDDAKGEMIHYSPNLKIETIIVAPPYRDRGVATSMYKEVHRMNKTYFKKPFIVSATWEANDKQHHLYKKNGYELAFVSTYPQDDRLKRYYYVKKHEFVR</sequence>
<protein>
    <submittedName>
        <fullName evidence="2">Ribosomal protein S18 acetylase RimI-like enzyme</fullName>
    </submittedName>
</protein>
<dbReference type="InterPro" id="IPR000182">
    <property type="entry name" value="GNAT_dom"/>
</dbReference>
<dbReference type="Proteomes" id="UP001519345">
    <property type="component" value="Unassembled WGS sequence"/>
</dbReference>
<dbReference type="RefSeq" id="WP_209464212.1">
    <property type="nucleotide sequence ID" value="NZ_CP110224.1"/>
</dbReference>
<dbReference type="PROSITE" id="PS51186">
    <property type="entry name" value="GNAT"/>
    <property type="match status" value="1"/>
</dbReference>
<gene>
    <name evidence="2" type="ORF">J2Z83_003282</name>
</gene>
<comment type="caution">
    <text evidence="2">The sequence shown here is derived from an EMBL/GenBank/DDBJ whole genome shotgun (WGS) entry which is preliminary data.</text>
</comment>
<dbReference type="SUPFAM" id="SSF55729">
    <property type="entry name" value="Acyl-CoA N-acyltransferases (Nat)"/>
    <property type="match status" value="1"/>
</dbReference>